<dbReference type="Pfam" id="PF13966">
    <property type="entry name" value="zf-RVT"/>
    <property type="match status" value="1"/>
</dbReference>
<dbReference type="InterPro" id="IPR002156">
    <property type="entry name" value="RNaseH_domain"/>
</dbReference>
<dbReference type="Pfam" id="PF13456">
    <property type="entry name" value="RVT_3"/>
    <property type="match status" value="1"/>
</dbReference>
<dbReference type="EMBL" id="JANJYJ010000007">
    <property type="protein sequence ID" value="KAK3198137.1"/>
    <property type="molecule type" value="Genomic_DNA"/>
</dbReference>
<dbReference type="GO" id="GO:0003676">
    <property type="term" value="F:nucleic acid binding"/>
    <property type="evidence" value="ECO:0007669"/>
    <property type="project" value="InterPro"/>
</dbReference>
<reference evidence="3" key="1">
    <citation type="journal article" date="2023" name="Plant J.">
        <title>Genome sequences and population genomics provide insights into the demographic history, inbreeding, and mutation load of two 'living fossil' tree species of Dipteronia.</title>
        <authorList>
            <person name="Feng Y."/>
            <person name="Comes H.P."/>
            <person name="Chen J."/>
            <person name="Zhu S."/>
            <person name="Lu R."/>
            <person name="Zhang X."/>
            <person name="Li P."/>
            <person name="Qiu J."/>
            <person name="Olsen K.M."/>
            <person name="Qiu Y."/>
        </authorList>
    </citation>
    <scope>NUCLEOTIDE SEQUENCE</scope>
    <source>
        <strain evidence="3">NBL</strain>
    </source>
</reference>
<dbReference type="Proteomes" id="UP001281410">
    <property type="component" value="Unassembled WGS sequence"/>
</dbReference>
<dbReference type="CDD" id="cd06222">
    <property type="entry name" value="RNase_H_like"/>
    <property type="match status" value="1"/>
</dbReference>
<evidence type="ECO:0000259" key="2">
    <source>
        <dbReference type="Pfam" id="PF13966"/>
    </source>
</evidence>
<dbReference type="InterPro" id="IPR044730">
    <property type="entry name" value="RNase_H-like_dom_plant"/>
</dbReference>
<comment type="caution">
    <text evidence="3">The sequence shown here is derived from an EMBL/GenBank/DDBJ whole genome shotgun (WGS) entry which is preliminary data.</text>
</comment>
<proteinExistence type="predicted"/>
<evidence type="ECO:0000313" key="3">
    <source>
        <dbReference type="EMBL" id="KAK3198137.1"/>
    </source>
</evidence>
<feature type="domain" description="Reverse transcriptase zinc-binding" evidence="2">
    <location>
        <begin position="88"/>
        <end position="155"/>
    </location>
</feature>
<evidence type="ECO:0000259" key="1">
    <source>
        <dbReference type="Pfam" id="PF13456"/>
    </source>
</evidence>
<protein>
    <recommendedName>
        <fullName evidence="5">Reverse transcriptase zinc-binding domain-containing protein</fullName>
    </recommendedName>
</protein>
<evidence type="ECO:0008006" key="5">
    <source>
        <dbReference type="Google" id="ProtNLM"/>
    </source>
</evidence>
<sequence>MIRSPPNLGLDATVDELFSPSGGWNVELIHNTFLPDVAKSILQVPIAVGTNPDALLWHYKTCGRYTVGSGYWQARGLHRSPCSSMASPLRYWWTSFWRLHIPLKVKIFFWRACFDWIPTNFNIARRGILVNGRCGACQASPETTKHALLDCKKLNHIRTEWSHVRTAVRGNPASFFDFVTALFAVASEEDNELFCVLVWRVWGCRNAVLHGTYNMDKSEIFCWSQDFLAEFRSHFRGQNQVLPLAPPIPVQWTPPVLRGFKLNCAVAFGRNGEQIGLGMVIRDSTCEVFACCSQSVGSNLNTRTSKLVAIQRGLQFGLDCGIFLSVFEMDDVQLINWVNSGHHFDSEYGAILMNILHLSVCFHGLLFCHVPASANKAARGLATYVLGGVGDTFWMEESPSCISDVLETEKSV</sequence>
<dbReference type="AlphaFoldDB" id="A0AAE0A0R3"/>
<dbReference type="GO" id="GO:0004523">
    <property type="term" value="F:RNA-DNA hybrid ribonuclease activity"/>
    <property type="evidence" value="ECO:0007669"/>
    <property type="project" value="InterPro"/>
</dbReference>
<dbReference type="InterPro" id="IPR052929">
    <property type="entry name" value="RNase_H-like_EbsB-rel"/>
</dbReference>
<dbReference type="PANTHER" id="PTHR47074">
    <property type="entry name" value="BNAC02G40300D PROTEIN"/>
    <property type="match status" value="1"/>
</dbReference>
<organism evidence="3 4">
    <name type="scientific">Dipteronia sinensis</name>
    <dbReference type="NCBI Taxonomy" id="43782"/>
    <lineage>
        <taxon>Eukaryota</taxon>
        <taxon>Viridiplantae</taxon>
        <taxon>Streptophyta</taxon>
        <taxon>Embryophyta</taxon>
        <taxon>Tracheophyta</taxon>
        <taxon>Spermatophyta</taxon>
        <taxon>Magnoliopsida</taxon>
        <taxon>eudicotyledons</taxon>
        <taxon>Gunneridae</taxon>
        <taxon>Pentapetalae</taxon>
        <taxon>rosids</taxon>
        <taxon>malvids</taxon>
        <taxon>Sapindales</taxon>
        <taxon>Sapindaceae</taxon>
        <taxon>Hippocastanoideae</taxon>
        <taxon>Acereae</taxon>
        <taxon>Dipteronia</taxon>
    </lineage>
</organism>
<name>A0AAE0A0R3_9ROSI</name>
<keyword evidence="4" id="KW-1185">Reference proteome</keyword>
<dbReference type="InterPro" id="IPR026960">
    <property type="entry name" value="RVT-Znf"/>
</dbReference>
<evidence type="ECO:0000313" key="4">
    <source>
        <dbReference type="Proteomes" id="UP001281410"/>
    </source>
</evidence>
<feature type="domain" description="RNase H type-1" evidence="1">
    <location>
        <begin position="263"/>
        <end position="383"/>
    </location>
</feature>
<gene>
    <name evidence="3" type="ORF">Dsin_021552</name>
</gene>
<dbReference type="PANTHER" id="PTHR47074:SF11">
    <property type="entry name" value="REVERSE TRANSCRIPTASE-LIKE PROTEIN"/>
    <property type="match status" value="1"/>
</dbReference>
<accession>A0AAE0A0R3</accession>